<dbReference type="Pfam" id="PF07454">
    <property type="entry name" value="SpoIIP"/>
    <property type="match status" value="1"/>
</dbReference>
<accession>A0A174JAU0</accession>
<sequence>MERYYSNNFKFNRGGPINNLRARGKTKFSIGYIVMILIVIFLAFRAFNVINSYSERGALPYVQLLNFSMPVVETTVYDESVHYESKLTLKKVIAETLGLTKISTSSIIGNEISLFKNIGNPEVTSKSSIPFLSRYEVSENSIAKVTEEDLAQLNAVSEAFDPNLKAILEPLNIKVLIYHTHSHEGYAEIGSDARWNTDNEDINVIGVGDVLAKELEEGYGITVIHDKTIHDNNYTVCYDRSQETLQNYLNEYGDFDLIIDLHRDSVEDKNLVTANINGQDLARIMFVTSVNSSRLEANTALASSLAGITNNLFPGLMRNKDIFHYEIGGINGFNMSLSDNIVVWEVGANVNTSVEAKLSAKYMARVIAEYFKE</sequence>
<reference evidence="2 3" key="1">
    <citation type="submission" date="2015-09" db="EMBL/GenBank/DDBJ databases">
        <authorList>
            <consortium name="Pathogen Informatics"/>
        </authorList>
    </citation>
    <scope>NUCLEOTIDE SEQUENCE [LARGE SCALE GENOMIC DNA]</scope>
    <source>
        <strain evidence="2 3">2789STDY5834856</strain>
    </source>
</reference>
<dbReference type="RefSeq" id="WP_055267401.1">
    <property type="nucleotide sequence ID" value="NZ_CABIXQ010000021.1"/>
</dbReference>
<keyword evidence="1" id="KW-1133">Transmembrane helix</keyword>
<dbReference type="AlphaFoldDB" id="A0A174JAU0"/>
<gene>
    <name evidence="2" type="ORF">ERS852471_02708</name>
</gene>
<name>A0A174JAU0_9CLOT</name>
<organism evidence="2 3">
    <name type="scientific">Clostridium disporicum</name>
    <dbReference type="NCBI Taxonomy" id="84024"/>
    <lineage>
        <taxon>Bacteria</taxon>
        <taxon>Bacillati</taxon>
        <taxon>Bacillota</taxon>
        <taxon>Clostridia</taxon>
        <taxon>Eubacteriales</taxon>
        <taxon>Clostridiaceae</taxon>
        <taxon>Clostridium</taxon>
    </lineage>
</organism>
<keyword evidence="1" id="KW-0812">Transmembrane</keyword>
<feature type="transmembrane region" description="Helical" evidence="1">
    <location>
        <begin position="28"/>
        <end position="47"/>
    </location>
</feature>
<dbReference type="Proteomes" id="UP000095594">
    <property type="component" value="Unassembled WGS sequence"/>
</dbReference>
<dbReference type="NCBIfam" id="TIGR02867">
    <property type="entry name" value="spore_II_P"/>
    <property type="match status" value="1"/>
</dbReference>
<dbReference type="EMBL" id="CYZX01000021">
    <property type="protein sequence ID" value="CUO96753.1"/>
    <property type="molecule type" value="Genomic_DNA"/>
</dbReference>
<keyword evidence="1" id="KW-0472">Membrane</keyword>
<protein>
    <submittedName>
        <fullName evidence="2">Stage II sporulation P family protein</fullName>
    </submittedName>
</protein>
<evidence type="ECO:0000313" key="3">
    <source>
        <dbReference type="Proteomes" id="UP000095594"/>
    </source>
</evidence>
<evidence type="ECO:0000313" key="2">
    <source>
        <dbReference type="EMBL" id="CUO96753.1"/>
    </source>
</evidence>
<dbReference type="OrthoDB" id="1633470at2"/>
<proteinExistence type="predicted"/>
<evidence type="ECO:0000256" key="1">
    <source>
        <dbReference type="SAM" id="Phobius"/>
    </source>
</evidence>
<dbReference type="InterPro" id="IPR010897">
    <property type="entry name" value="Spore_II_P"/>
</dbReference>